<name>A0ABW3T3N6_9CAUL</name>
<dbReference type="Gene3D" id="3.10.450.530">
    <property type="entry name" value="Ribonuclease toxin, BrnT, of type II toxin-antitoxin system"/>
    <property type="match status" value="1"/>
</dbReference>
<accession>A0ABW3T3N6</accession>
<proteinExistence type="predicted"/>
<sequence length="88" mass="10195">MEIEFDPRKDAANLAKHGVSLARAAEFDVKTSFRDTRFVDVRFLSFGLLDGLPHSLAYTLPRPGVMRAISLRRAHLREYRRHVVEERD</sequence>
<dbReference type="Pfam" id="PF04365">
    <property type="entry name" value="BrnT_toxin"/>
    <property type="match status" value="1"/>
</dbReference>
<dbReference type="InterPro" id="IPR007460">
    <property type="entry name" value="BrnT_toxin"/>
</dbReference>
<evidence type="ECO:0000313" key="1">
    <source>
        <dbReference type="EMBL" id="MFD1190250.1"/>
    </source>
</evidence>
<comment type="caution">
    <text evidence="1">The sequence shown here is derived from an EMBL/GenBank/DDBJ whole genome shotgun (WGS) entry which is preliminary data.</text>
</comment>
<organism evidence="1 2">
    <name type="scientific">Phenylobacterium conjunctum</name>
    <dbReference type="NCBI Taxonomy" id="1298959"/>
    <lineage>
        <taxon>Bacteria</taxon>
        <taxon>Pseudomonadati</taxon>
        <taxon>Pseudomonadota</taxon>
        <taxon>Alphaproteobacteria</taxon>
        <taxon>Caulobacterales</taxon>
        <taxon>Caulobacteraceae</taxon>
        <taxon>Phenylobacterium</taxon>
    </lineage>
</organism>
<gene>
    <name evidence="1" type="ORF">ACFQ27_06630</name>
</gene>
<dbReference type="EMBL" id="JBHTLQ010000011">
    <property type="protein sequence ID" value="MFD1190250.1"/>
    <property type="molecule type" value="Genomic_DNA"/>
</dbReference>
<keyword evidence="2" id="KW-1185">Reference proteome</keyword>
<reference evidence="2" key="1">
    <citation type="journal article" date="2019" name="Int. J. Syst. Evol. Microbiol.">
        <title>The Global Catalogue of Microorganisms (GCM) 10K type strain sequencing project: providing services to taxonomists for standard genome sequencing and annotation.</title>
        <authorList>
            <consortium name="The Broad Institute Genomics Platform"/>
            <consortium name="The Broad Institute Genome Sequencing Center for Infectious Disease"/>
            <person name="Wu L."/>
            <person name="Ma J."/>
        </authorList>
    </citation>
    <scope>NUCLEOTIDE SEQUENCE [LARGE SCALE GENOMIC DNA]</scope>
    <source>
        <strain evidence="2">CCUG 55074</strain>
    </source>
</reference>
<evidence type="ECO:0000313" key="2">
    <source>
        <dbReference type="Proteomes" id="UP001597216"/>
    </source>
</evidence>
<dbReference type="Proteomes" id="UP001597216">
    <property type="component" value="Unassembled WGS sequence"/>
</dbReference>
<dbReference type="RefSeq" id="WP_377353052.1">
    <property type="nucleotide sequence ID" value="NZ_JBHTLQ010000011.1"/>
</dbReference>
<dbReference type="InterPro" id="IPR038573">
    <property type="entry name" value="BrnT_sf"/>
</dbReference>
<protein>
    <submittedName>
        <fullName evidence="1">BrnT family toxin</fullName>
    </submittedName>
</protein>